<dbReference type="GO" id="GO:0005634">
    <property type="term" value="C:nucleus"/>
    <property type="evidence" value="ECO:0007669"/>
    <property type="project" value="TreeGrafter"/>
</dbReference>
<accession>A0A200PUG8</accession>
<dbReference type="OrthoDB" id="27237at2759"/>
<dbReference type="InParanoid" id="A0A200PUG8"/>
<feature type="compositionally biased region" description="Basic residues" evidence="1">
    <location>
        <begin position="186"/>
        <end position="204"/>
    </location>
</feature>
<dbReference type="PANTHER" id="PTHR13060">
    <property type="entry name" value="SGT1 PROTEIN HSGT1 SUPPRESSOR OF GCR2"/>
    <property type="match status" value="1"/>
</dbReference>
<organism evidence="2 3">
    <name type="scientific">Macleaya cordata</name>
    <name type="common">Five-seeded plume-poppy</name>
    <name type="synonym">Bocconia cordata</name>
    <dbReference type="NCBI Taxonomy" id="56857"/>
    <lineage>
        <taxon>Eukaryota</taxon>
        <taxon>Viridiplantae</taxon>
        <taxon>Streptophyta</taxon>
        <taxon>Embryophyta</taxon>
        <taxon>Tracheophyta</taxon>
        <taxon>Spermatophyta</taxon>
        <taxon>Magnoliopsida</taxon>
        <taxon>Ranunculales</taxon>
        <taxon>Papaveraceae</taxon>
        <taxon>Papaveroideae</taxon>
        <taxon>Macleaya</taxon>
    </lineage>
</organism>
<feature type="compositionally biased region" description="Basic and acidic residues" evidence="1">
    <location>
        <begin position="13"/>
        <end position="28"/>
    </location>
</feature>
<dbReference type="EMBL" id="MVGT01004037">
    <property type="protein sequence ID" value="OVA01859.1"/>
    <property type="molecule type" value="Genomic_DNA"/>
</dbReference>
<feature type="region of interest" description="Disordered" evidence="1">
    <location>
        <begin position="171"/>
        <end position="204"/>
    </location>
</feature>
<feature type="region of interest" description="Disordered" evidence="1">
    <location>
        <begin position="113"/>
        <end position="141"/>
    </location>
</feature>
<dbReference type="STRING" id="56857.A0A200PUG8"/>
<dbReference type="InterPro" id="IPR010770">
    <property type="entry name" value="Ecd"/>
</dbReference>
<protein>
    <submittedName>
        <fullName evidence="2">Uncharacterized protein</fullName>
    </submittedName>
</protein>
<gene>
    <name evidence="2" type="ORF">BVC80_9075g108</name>
</gene>
<name>A0A200PUG8_MACCD</name>
<feature type="compositionally biased region" description="Basic and acidic residues" evidence="1">
    <location>
        <begin position="116"/>
        <end position="128"/>
    </location>
</feature>
<reference evidence="2 3" key="1">
    <citation type="journal article" date="2017" name="Mol. Plant">
        <title>The Genome of Medicinal Plant Macleaya cordata Provides New Insights into Benzylisoquinoline Alkaloids Metabolism.</title>
        <authorList>
            <person name="Liu X."/>
            <person name="Liu Y."/>
            <person name="Huang P."/>
            <person name="Ma Y."/>
            <person name="Qing Z."/>
            <person name="Tang Q."/>
            <person name="Cao H."/>
            <person name="Cheng P."/>
            <person name="Zheng Y."/>
            <person name="Yuan Z."/>
            <person name="Zhou Y."/>
            <person name="Liu J."/>
            <person name="Tang Z."/>
            <person name="Zhuo Y."/>
            <person name="Zhang Y."/>
            <person name="Yu L."/>
            <person name="Huang J."/>
            <person name="Yang P."/>
            <person name="Peng Q."/>
            <person name="Zhang J."/>
            <person name="Jiang W."/>
            <person name="Zhang Z."/>
            <person name="Lin K."/>
            <person name="Ro D.K."/>
            <person name="Chen X."/>
            <person name="Xiong X."/>
            <person name="Shang Y."/>
            <person name="Huang S."/>
            <person name="Zeng J."/>
        </authorList>
    </citation>
    <scope>NUCLEOTIDE SEQUENCE [LARGE SCALE GENOMIC DNA]</scope>
    <source>
        <strain evidence="3">cv. BLH2017</strain>
        <tissue evidence="2">Root</tissue>
    </source>
</reference>
<dbReference type="PANTHER" id="PTHR13060:SF0">
    <property type="entry name" value="PROTEIN ECDYSONELESS HOMOLOG"/>
    <property type="match status" value="1"/>
</dbReference>
<keyword evidence="3" id="KW-1185">Reference proteome</keyword>
<evidence type="ECO:0000313" key="2">
    <source>
        <dbReference type="EMBL" id="OVA01859.1"/>
    </source>
</evidence>
<sequence>MEVFESNGKKIQKAKEKKSADQSAENRDSNLVNLNMERLVKDMGSVHLGSKGTVCEADTEEDYGAVGYDYGSDFSYHDFTRVDPFMDGDDMYSDALYEQLKFATLMKNFVRANEQSSKKDNEGTSKVEEESEDEFTPAEIKSLLDSFSSQQGLPGSASALLGLIGLQPRKDDIVRSSAPAETQGRGPHKFKKKARLHRQAHKGK</sequence>
<feature type="region of interest" description="Disordered" evidence="1">
    <location>
        <begin position="1"/>
        <end position="30"/>
    </location>
</feature>
<dbReference type="AlphaFoldDB" id="A0A200PUG8"/>
<evidence type="ECO:0000256" key="1">
    <source>
        <dbReference type="SAM" id="MobiDB-lite"/>
    </source>
</evidence>
<dbReference type="Proteomes" id="UP000195402">
    <property type="component" value="Unassembled WGS sequence"/>
</dbReference>
<comment type="caution">
    <text evidence="2">The sequence shown here is derived from an EMBL/GenBank/DDBJ whole genome shotgun (WGS) entry which is preliminary data.</text>
</comment>
<proteinExistence type="predicted"/>
<evidence type="ECO:0000313" key="3">
    <source>
        <dbReference type="Proteomes" id="UP000195402"/>
    </source>
</evidence>